<dbReference type="EMBL" id="JACHHN010000001">
    <property type="protein sequence ID" value="MBB5189836.1"/>
    <property type="molecule type" value="Genomic_DNA"/>
</dbReference>
<dbReference type="Pfam" id="PF04403">
    <property type="entry name" value="PqiA"/>
    <property type="match status" value="1"/>
</dbReference>
<sequence>MTHEHLIACHECDLLLRPPELEPGGVARCPRCGATLFKSAHRSQERALAFTVSAIILLLLANFFPIMGLQIGGSYVSCTLSSAALMLYHEGMQELGILVLITTVIVPTVQMLIMLYVLLPLSLGYLPPRIPDMLRMLNILRPWSMVEVFMLGILVSLTKLAAMATVIPGIALWSFAVLMVLMTAAMSSFNPRQIWLQLPLENP</sequence>
<keyword evidence="3" id="KW-1185">Reference proteome</keyword>
<dbReference type="AlphaFoldDB" id="A0A840RBM2"/>
<keyword evidence="1" id="KW-0812">Transmembrane</keyword>
<name>A0A840RBM2_9NEIS</name>
<evidence type="ECO:0000313" key="3">
    <source>
        <dbReference type="Proteomes" id="UP000543030"/>
    </source>
</evidence>
<feature type="transmembrane region" description="Helical" evidence="1">
    <location>
        <begin position="170"/>
        <end position="189"/>
    </location>
</feature>
<keyword evidence="1" id="KW-0472">Membrane</keyword>
<evidence type="ECO:0000256" key="1">
    <source>
        <dbReference type="SAM" id="Phobius"/>
    </source>
</evidence>
<feature type="transmembrane region" description="Helical" evidence="1">
    <location>
        <begin position="47"/>
        <end position="65"/>
    </location>
</feature>
<reference evidence="2 3" key="1">
    <citation type="submission" date="2020-08" db="EMBL/GenBank/DDBJ databases">
        <title>Genomic Encyclopedia of Type Strains, Phase IV (KMG-IV): sequencing the most valuable type-strain genomes for metagenomic binning, comparative biology and taxonomic classification.</title>
        <authorList>
            <person name="Goeker M."/>
        </authorList>
    </citation>
    <scope>NUCLEOTIDE SEQUENCE [LARGE SCALE GENOMIC DNA]</scope>
    <source>
        <strain evidence="2 3">DSM 18233</strain>
    </source>
</reference>
<feature type="transmembrane region" description="Helical" evidence="1">
    <location>
        <begin position="139"/>
        <end position="158"/>
    </location>
</feature>
<accession>A0A840RBM2</accession>
<dbReference type="InterPro" id="IPR007498">
    <property type="entry name" value="PqiA-like"/>
</dbReference>
<dbReference type="RefSeq" id="WP_184097275.1">
    <property type="nucleotide sequence ID" value="NZ_JACHHN010000001.1"/>
</dbReference>
<feature type="transmembrane region" description="Helical" evidence="1">
    <location>
        <begin position="95"/>
        <end position="119"/>
    </location>
</feature>
<dbReference type="Proteomes" id="UP000543030">
    <property type="component" value="Unassembled WGS sequence"/>
</dbReference>
<organism evidence="2 3">
    <name type="scientific">Silvimonas terrae</name>
    <dbReference type="NCBI Taxonomy" id="300266"/>
    <lineage>
        <taxon>Bacteria</taxon>
        <taxon>Pseudomonadati</taxon>
        <taxon>Pseudomonadota</taxon>
        <taxon>Betaproteobacteria</taxon>
        <taxon>Neisseriales</taxon>
        <taxon>Chitinibacteraceae</taxon>
        <taxon>Silvimonas</taxon>
    </lineage>
</organism>
<proteinExistence type="predicted"/>
<gene>
    <name evidence="2" type="ORF">HNQ50_000546</name>
</gene>
<keyword evidence="1" id="KW-1133">Transmembrane helix</keyword>
<comment type="caution">
    <text evidence="2">The sequence shown here is derived from an EMBL/GenBank/DDBJ whole genome shotgun (WGS) entry which is preliminary data.</text>
</comment>
<evidence type="ECO:0000313" key="2">
    <source>
        <dbReference type="EMBL" id="MBB5189836.1"/>
    </source>
</evidence>
<protein>
    <submittedName>
        <fullName evidence="2">Paraquat-inducible protein A</fullName>
    </submittedName>
</protein>